<feature type="region of interest" description="Disordered" evidence="6">
    <location>
        <begin position="481"/>
        <end position="531"/>
    </location>
</feature>
<accession>A0AA39LY80</accession>
<evidence type="ECO:0000313" key="11">
    <source>
        <dbReference type="Proteomes" id="UP001175271"/>
    </source>
</evidence>
<evidence type="ECO:0000259" key="9">
    <source>
        <dbReference type="PROSITE" id="PS51039"/>
    </source>
</evidence>
<dbReference type="Gene3D" id="1.20.5.4770">
    <property type="match status" value="1"/>
</dbReference>
<evidence type="ECO:0000256" key="3">
    <source>
        <dbReference type="ARBA" id="ARBA00022833"/>
    </source>
</evidence>
<evidence type="ECO:0000256" key="6">
    <source>
        <dbReference type="SAM" id="MobiDB-lite"/>
    </source>
</evidence>
<dbReference type="InterPro" id="IPR002653">
    <property type="entry name" value="Znf_A20"/>
</dbReference>
<dbReference type="PROSITE" id="PS51036">
    <property type="entry name" value="ZF_A20"/>
    <property type="match status" value="1"/>
</dbReference>
<protein>
    <recommendedName>
        <fullName evidence="12">AN1-type domain-containing protein</fullName>
    </recommendedName>
</protein>
<organism evidence="10 11">
    <name type="scientific">Steinernema hermaphroditum</name>
    <dbReference type="NCBI Taxonomy" id="289476"/>
    <lineage>
        <taxon>Eukaryota</taxon>
        <taxon>Metazoa</taxon>
        <taxon>Ecdysozoa</taxon>
        <taxon>Nematoda</taxon>
        <taxon>Chromadorea</taxon>
        <taxon>Rhabditida</taxon>
        <taxon>Tylenchina</taxon>
        <taxon>Panagrolaimomorpha</taxon>
        <taxon>Strongyloidoidea</taxon>
        <taxon>Steinernematidae</taxon>
        <taxon>Steinernema</taxon>
    </lineage>
</organism>
<keyword evidence="1" id="KW-0479">Metal-binding</keyword>
<feature type="chain" id="PRO_5041326154" description="AN1-type domain-containing protein" evidence="7">
    <location>
        <begin position="20"/>
        <end position="592"/>
    </location>
</feature>
<evidence type="ECO:0000256" key="5">
    <source>
        <dbReference type="SAM" id="Coils"/>
    </source>
</evidence>
<evidence type="ECO:0000313" key="10">
    <source>
        <dbReference type="EMBL" id="KAK0413972.1"/>
    </source>
</evidence>
<keyword evidence="3" id="KW-0862">Zinc</keyword>
<feature type="domain" description="A20-type" evidence="8">
    <location>
        <begin position="447"/>
        <end position="481"/>
    </location>
</feature>
<dbReference type="GO" id="GO:0008270">
    <property type="term" value="F:zinc ion binding"/>
    <property type="evidence" value="ECO:0007669"/>
    <property type="project" value="UniProtKB-KW"/>
</dbReference>
<dbReference type="GO" id="GO:0003677">
    <property type="term" value="F:DNA binding"/>
    <property type="evidence" value="ECO:0007669"/>
    <property type="project" value="InterPro"/>
</dbReference>
<dbReference type="SUPFAM" id="SSF118310">
    <property type="entry name" value="AN1-like Zinc finger"/>
    <property type="match status" value="1"/>
</dbReference>
<evidence type="ECO:0000256" key="7">
    <source>
        <dbReference type="SAM" id="SignalP"/>
    </source>
</evidence>
<feature type="domain" description="AN1-type" evidence="9">
    <location>
        <begin position="527"/>
        <end position="573"/>
    </location>
</feature>
<dbReference type="PROSITE" id="PS51039">
    <property type="entry name" value="ZF_AN1"/>
    <property type="match status" value="1"/>
</dbReference>
<dbReference type="EMBL" id="JAUCMV010000003">
    <property type="protein sequence ID" value="KAK0413972.1"/>
    <property type="molecule type" value="Genomic_DNA"/>
</dbReference>
<evidence type="ECO:0000259" key="8">
    <source>
        <dbReference type="PROSITE" id="PS51036"/>
    </source>
</evidence>
<feature type="compositionally biased region" description="Pro residues" evidence="6">
    <location>
        <begin position="491"/>
        <end position="504"/>
    </location>
</feature>
<gene>
    <name evidence="10" type="ORF">QR680_007087</name>
</gene>
<comment type="caution">
    <text evidence="10">The sequence shown here is derived from an EMBL/GenBank/DDBJ whole genome shotgun (WGS) entry which is preliminary data.</text>
</comment>
<evidence type="ECO:0000256" key="2">
    <source>
        <dbReference type="ARBA" id="ARBA00022771"/>
    </source>
</evidence>
<reference evidence="10" key="1">
    <citation type="submission" date="2023-06" db="EMBL/GenBank/DDBJ databases">
        <title>Genomic analysis of the entomopathogenic nematode Steinernema hermaphroditum.</title>
        <authorList>
            <person name="Schwarz E.M."/>
            <person name="Heppert J.K."/>
            <person name="Baniya A."/>
            <person name="Schwartz H.T."/>
            <person name="Tan C.-H."/>
            <person name="Antoshechkin I."/>
            <person name="Sternberg P.W."/>
            <person name="Goodrich-Blair H."/>
            <person name="Dillman A.R."/>
        </authorList>
    </citation>
    <scope>NUCLEOTIDE SEQUENCE</scope>
    <source>
        <strain evidence="10">PS9179</strain>
        <tissue evidence="10">Whole animal</tissue>
    </source>
</reference>
<keyword evidence="7" id="KW-0732">Signal</keyword>
<keyword evidence="5" id="KW-0175">Coiled coil</keyword>
<dbReference type="AlphaFoldDB" id="A0AA39LY80"/>
<dbReference type="PANTHER" id="PTHR10634:SF149">
    <property type="entry name" value="AN1-TYPE DOMAIN-CONTAINING PROTEIN-RELATED"/>
    <property type="match status" value="1"/>
</dbReference>
<dbReference type="Proteomes" id="UP001175271">
    <property type="component" value="Unassembled WGS sequence"/>
</dbReference>
<evidence type="ECO:0000256" key="1">
    <source>
        <dbReference type="ARBA" id="ARBA00022723"/>
    </source>
</evidence>
<dbReference type="SUPFAM" id="SSF57716">
    <property type="entry name" value="Glucocorticoid receptor-like (DNA-binding domain)"/>
    <property type="match status" value="1"/>
</dbReference>
<dbReference type="InterPro" id="IPR035896">
    <property type="entry name" value="AN1-like_Znf"/>
</dbReference>
<dbReference type="PANTHER" id="PTHR10634">
    <property type="entry name" value="AN1-TYPE ZINC FINGER PROTEIN"/>
    <property type="match status" value="1"/>
</dbReference>
<keyword evidence="11" id="KW-1185">Reference proteome</keyword>
<dbReference type="SMART" id="SM00259">
    <property type="entry name" value="ZnF_A20"/>
    <property type="match status" value="1"/>
</dbReference>
<name>A0AA39LY80_9BILA</name>
<dbReference type="Pfam" id="PF01428">
    <property type="entry name" value="zf-AN1"/>
    <property type="match status" value="1"/>
</dbReference>
<dbReference type="SMART" id="SM00154">
    <property type="entry name" value="ZnF_AN1"/>
    <property type="match status" value="1"/>
</dbReference>
<dbReference type="Gene3D" id="4.10.1110.10">
    <property type="entry name" value="AN1-like Zinc finger"/>
    <property type="match status" value="1"/>
</dbReference>
<dbReference type="InterPro" id="IPR050652">
    <property type="entry name" value="AN1_A20_ZnFinger"/>
</dbReference>
<proteinExistence type="predicted"/>
<sequence length="592" mass="67511">MNVLVLLVLLVFYADFALALQKVAIDCLSLNGDRIANFSESSVLSFEGFDWIASVSKSPLPTVPKAALVFEAFDTLLTIGGYKAANPVVAFLEEYESDMWRTFRKIQNLDLKDYRAVHQKLVDLGRANYIFDKLEYYFQATGIQRRAAFLCDMCQEQPAFILRELMDQFIYPNSFFFRAFVNVTRHGQEAMNLLRVEMQMTAVLLTGAAKMCSEVWNRPFQITQIEKDYNNLMSTLQEWENDRKKVVLESRVIPDYLLSEYYQKLSKDEKEILDYTNSADADESQRELRALAEKMSNDIGLHFNITVSIILIDYADELSYDIHADKKEYKKRFWRVDLGRAKAFLFAVEPTYVPQNERNGGISSSSLTTLTDLCHKFGRISEKIWDARKSLEINFKTQVKQRRYVGRTFRAPQPSNPRGVKTCQSDVLPAFGFRKDNLVVFAVKTTEMDPTMCRAGCGFFGSEKFDSFCSQCFKQHCPDSHQQQPSTAARPPTPVESPVVPSPAPKASKEVEKPVESVAESSAPSPPKKTNRCTTCNKRVGLLGFSCRCGGLFCSQHRYEKEHNCGFDYKSLEREWIAKANPVVTADKIQKI</sequence>
<evidence type="ECO:0008006" key="12">
    <source>
        <dbReference type="Google" id="ProtNLM"/>
    </source>
</evidence>
<keyword evidence="2 4" id="KW-0863">Zinc-finger</keyword>
<dbReference type="FunFam" id="4.10.1110.10:FF:000001">
    <property type="entry name" value="Zinc finger AN1-type containing 6"/>
    <property type="match status" value="1"/>
</dbReference>
<dbReference type="Pfam" id="PF01754">
    <property type="entry name" value="zf-A20"/>
    <property type="match status" value="1"/>
</dbReference>
<dbReference type="InterPro" id="IPR000058">
    <property type="entry name" value="Znf_AN1"/>
</dbReference>
<evidence type="ECO:0000256" key="4">
    <source>
        <dbReference type="PROSITE-ProRule" id="PRU00449"/>
    </source>
</evidence>
<feature type="coiled-coil region" evidence="5">
    <location>
        <begin position="222"/>
        <end position="249"/>
    </location>
</feature>
<feature type="signal peptide" evidence="7">
    <location>
        <begin position="1"/>
        <end position="19"/>
    </location>
</feature>